<feature type="domain" description="Transcription factor CBF/NF-Y/archaeal histone" evidence="4">
    <location>
        <begin position="175"/>
        <end position="234"/>
    </location>
</feature>
<dbReference type="GO" id="GO:0046982">
    <property type="term" value="F:protein heterodimerization activity"/>
    <property type="evidence" value="ECO:0007669"/>
    <property type="project" value="InterPro"/>
</dbReference>
<name>A0A1G4I8B0_TRYEQ</name>
<sequence length="312" mass="34334">MDEYGDFDNRDTYDTDEAAFLTSRLAMRAEEVEANVSGSQFLNSPRNGSTLDAEEDEEANFTPNVLGGPTNDTPLFYGEELDSLIQSQERNVAGNVTTQNIDASEGDALHIDEHEENDDIDNNDVDDDDEGDDDDDDNNNNNFLIDNYEPPEHTDMASGGSGCEGGGDRTPFALSRVRELLKFHSNSTIVSKDAVTTASEAVVLILQDLTRMAAAQAERNNRKTVRYSDVATVVQHYDRFSFLLDILPPVPEVKKHSSKPVQRQTAIVPTGSKVGQTPRSSQKQQQLQQTGTQRGSHMRQAKLSFGNAADCI</sequence>
<comment type="subcellular location">
    <subcellularLocation>
        <location evidence="1">Nucleus</location>
    </subcellularLocation>
</comment>
<dbReference type="SUPFAM" id="SSF47113">
    <property type="entry name" value="Histone-fold"/>
    <property type="match status" value="1"/>
</dbReference>
<dbReference type="RefSeq" id="XP_067079407.1">
    <property type="nucleotide sequence ID" value="XM_067223306.1"/>
</dbReference>
<dbReference type="InterPro" id="IPR003958">
    <property type="entry name" value="CBFA_NFYB_domain"/>
</dbReference>
<evidence type="ECO:0000256" key="3">
    <source>
        <dbReference type="SAM" id="MobiDB-lite"/>
    </source>
</evidence>
<feature type="compositionally biased region" description="Polar residues" evidence="3">
    <location>
        <begin position="36"/>
        <end position="50"/>
    </location>
</feature>
<gene>
    <name evidence="5" type="ORF">TEOVI_000648900</name>
</gene>
<dbReference type="AlphaFoldDB" id="A0A1G4I8B0"/>
<evidence type="ECO:0000256" key="1">
    <source>
        <dbReference type="ARBA" id="ARBA00004123"/>
    </source>
</evidence>
<feature type="region of interest" description="Disordered" evidence="3">
    <location>
        <begin position="253"/>
        <end position="303"/>
    </location>
</feature>
<dbReference type="Gene3D" id="1.10.20.10">
    <property type="entry name" value="Histone, subunit A"/>
    <property type="match status" value="1"/>
</dbReference>
<dbReference type="InterPro" id="IPR050568">
    <property type="entry name" value="Transcr_DNA_Rep_Reg"/>
</dbReference>
<dbReference type="PANTHER" id="PTHR10252">
    <property type="entry name" value="HISTONE-LIKE TRANSCRIPTION FACTOR CCAAT-RELATED"/>
    <property type="match status" value="1"/>
</dbReference>
<dbReference type="InterPro" id="IPR009072">
    <property type="entry name" value="Histone-fold"/>
</dbReference>
<feature type="compositionally biased region" description="Low complexity" evidence="3">
    <location>
        <begin position="275"/>
        <end position="295"/>
    </location>
</feature>
<evidence type="ECO:0000313" key="5">
    <source>
        <dbReference type="EMBL" id="SCU68204.1"/>
    </source>
</evidence>
<dbReference type="GO" id="GO:0005634">
    <property type="term" value="C:nucleus"/>
    <property type="evidence" value="ECO:0007669"/>
    <property type="project" value="UniProtKB-SubCell"/>
</dbReference>
<dbReference type="Proteomes" id="UP000195570">
    <property type="component" value="Unassembled WGS sequence"/>
</dbReference>
<dbReference type="EMBL" id="CZPT02000920">
    <property type="protein sequence ID" value="SCU68204.1"/>
    <property type="molecule type" value="Genomic_DNA"/>
</dbReference>
<feature type="region of interest" description="Disordered" evidence="3">
    <location>
        <begin position="35"/>
        <end position="70"/>
    </location>
</feature>
<dbReference type="GO" id="GO:0000976">
    <property type="term" value="F:transcription cis-regulatory region binding"/>
    <property type="evidence" value="ECO:0007669"/>
    <property type="project" value="TreeGrafter"/>
</dbReference>
<feature type="compositionally biased region" description="Acidic residues" evidence="3">
    <location>
        <begin position="114"/>
        <end position="138"/>
    </location>
</feature>
<dbReference type="Pfam" id="PF00808">
    <property type="entry name" value="CBFD_NFYB_HMF"/>
    <property type="match status" value="1"/>
</dbReference>
<dbReference type="VEuPathDB" id="TriTrypDB:TEOVI_000648900"/>
<proteinExistence type="predicted"/>
<dbReference type="GeneID" id="92380423"/>
<accession>A0A1G4I8B0</accession>
<dbReference type="PANTHER" id="PTHR10252:SF54">
    <property type="entry name" value="CHROMATIN ACCESSIBILITY COMPLEX PROTEIN 1"/>
    <property type="match status" value="1"/>
</dbReference>
<evidence type="ECO:0000259" key="4">
    <source>
        <dbReference type="Pfam" id="PF00808"/>
    </source>
</evidence>
<keyword evidence="6" id="KW-1185">Reference proteome</keyword>
<evidence type="ECO:0000313" key="6">
    <source>
        <dbReference type="Proteomes" id="UP000195570"/>
    </source>
</evidence>
<feature type="region of interest" description="Disordered" evidence="3">
    <location>
        <begin position="113"/>
        <end position="165"/>
    </location>
</feature>
<keyword evidence="2" id="KW-0539">Nucleus</keyword>
<protein>
    <submittedName>
        <fullName evidence="5">Histone-like transcription factor (CBF/NF-Y) and archaeal histone, putative</fullName>
    </submittedName>
</protein>
<organism evidence="5 6">
    <name type="scientific">Trypanosoma equiperdum</name>
    <dbReference type="NCBI Taxonomy" id="5694"/>
    <lineage>
        <taxon>Eukaryota</taxon>
        <taxon>Discoba</taxon>
        <taxon>Euglenozoa</taxon>
        <taxon>Kinetoplastea</taxon>
        <taxon>Metakinetoplastina</taxon>
        <taxon>Trypanosomatida</taxon>
        <taxon>Trypanosomatidae</taxon>
        <taxon>Trypanosoma</taxon>
    </lineage>
</organism>
<dbReference type="GO" id="GO:0006355">
    <property type="term" value="P:regulation of DNA-templated transcription"/>
    <property type="evidence" value="ECO:0007669"/>
    <property type="project" value="TreeGrafter"/>
</dbReference>
<comment type="caution">
    <text evidence="5">The sequence shown here is derived from an EMBL/GenBank/DDBJ whole genome shotgun (WGS) entry which is preliminary data.</text>
</comment>
<evidence type="ECO:0000256" key="2">
    <source>
        <dbReference type="ARBA" id="ARBA00023242"/>
    </source>
</evidence>
<reference evidence="5" key="1">
    <citation type="submission" date="2016-09" db="EMBL/GenBank/DDBJ databases">
        <authorList>
            <person name="Hebert L."/>
            <person name="Moumen B."/>
        </authorList>
    </citation>
    <scope>NUCLEOTIDE SEQUENCE [LARGE SCALE GENOMIC DNA]</scope>
    <source>
        <strain evidence="5">OVI</strain>
    </source>
</reference>